<gene>
    <name evidence="1" type="ORF">VZC37_23490</name>
</gene>
<comment type="caution">
    <text evidence="1">The sequence shown here is derived from an EMBL/GenBank/DDBJ whole genome shotgun (WGS) entry which is preliminary data.</text>
</comment>
<evidence type="ECO:0000313" key="1">
    <source>
        <dbReference type="EMBL" id="MEE3853321.1"/>
    </source>
</evidence>
<dbReference type="InterPro" id="IPR053714">
    <property type="entry name" value="Iso_Racemase_Enz_sf"/>
</dbReference>
<dbReference type="PANTHER" id="PTHR40267">
    <property type="entry name" value="BLR3294 PROTEIN"/>
    <property type="match status" value="1"/>
</dbReference>
<evidence type="ECO:0000313" key="2">
    <source>
        <dbReference type="Proteomes" id="UP001347146"/>
    </source>
</evidence>
<sequence length="260" mass="27183">MTTRTPTVALLYPGHAAEDDYPLVESALGGVIRLPVIITDIESDDHTVAAMRAVGTDAPLRDGARRAASYEPDALMWACTSGSFLYGWEGAHEQVARLADAVGLPVSSTSLAFAAACRELGVTSVAVAATYPAPVADGFTTFLAGAGIAVVASAAHDIHTATEAGIVDGDNLFEMIRSANSPDAQAVLVPDTALHTIAWVADLEREIDKPVLTANQVTAWQAARLAYVDVAAEGLGALFRPSADEVRWASSSPAARRRSR</sequence>
<dbReference type="RefSeq" id="WP_330436358.1">
    <property type="nucleotide sequence ID" value="NZ_JAZDUF010000009.1"/>
</dbReference>
<keyword evidence="2" id="KW-1185">Reference proteome</keyword>
<dbReference type="Pfam" id="PF17645">
    <property type="entry name" value="Amdase"/>
    <property type="match status" value="1"/>
</dbReference>
<keyword evidence="1" id="KW-0413">Isomerase</keyword>
<dbReference type="InterPro" id="IPR026286">
    <property type="entry name" value="MaiA/AMDase"/>
</dbReference>
<reference evidence="1 2" key="1">
    <citation type="submission" date="2024-01" db="EMBL/GenBank/DDBJ databases">
        <title>Draft genome sequence of Gordonia sp. LSe1-13.</title>
        <authorList>
            <person name="Suphannarot A."/>
            <person name="Mingma R."/>
        </authorList>
    </citation>
    <scope>NUCLEOTIDE SEQUENCE [LARGE SCALE GENOMIC DNA]</scope>
    <source>
        <strain evidence="1 2">LSe1-13</strain>
    </source>
</reference>
<protein>
    <submittedName>
        <fullName evidence="1">Maleate cis-trans isomerase</fullName>
    </submittedName>
</protein>
<accession>A0ABU7ML18</accession>
<organism evidence="1 2">
    <name type="scientific">Gordonia sesuvii</name>
    <dbReference type="NCBI Taxonomy" id="3116777"/>
    <lineage>
        <taxon>Bacteria</taxon>
        <taxon>Bacillati</taxon>
        <taxon>Actinomycetota</taxon>
        <taxon>Actinomycetes</taxon>
        <taxon>Mycobacteriales</taxon>
        <taxon>Gordoniaceae</taxon>
        <taxon>Gordonia</taxon>
    </lineage>
</organism>
<proteinExistence type="predicted"/>
<dbReference type="PANTHER" id="PTHR40267:SF1">
    <property type="entry name" value="BLR3294 PROTEIN"/>
    <property type="match status" value="1"/>
</dbReference>
<dbReference type="SUPFAM" id="SSF51395">
    <property type="entry name" value="FMN-linked oxidoreductases"/>
    <property type="match status" value="1"/>
</dbReference>
<dbReference type="EMBL" id="JAZDUF010000009">
    <property type="protein sequence ID" value="MEE3853321.1"/>
    <property type="molecule type" value="Genomic_DNA"/>
</dbReference>
<name>A0ABU7ML18_9ACTN</name>
<dbReference type="Gene3D" id="3.40.50.12500">
    <property type="match status" value="1"/>
</dbReference>
<dbReference type="Proteomes" id="UP001347146">
    <property type="component" value="Unassembled WGS sequence"/>
</dbReference>
<dbReference type="GO" id="GO:0016853">
    <property type="term" value="F:isomerase activity"/>
    <property type="evidence" value="ECO:0007669"/>
    <property type="project" value="UniProtKB-KW"/>
</dbReference>